<sequence length="66" mass="7804">MTHAASVPKDQQAHERSLARNYPVRYREYETFHDFITDGLLVNRLRQCTGWPKASLVLYYTRTIFA</sequence>
<protein>
    <submittedName>
        <fullName evidence="1">Uncharacterized protein</fullName>
    </submittedName>
</protein>
<organism evidence="1 2">
    <name type="scientific">Dreissena polymorpha</name>
    <name type="common">Zebra mussel</name>
    <name type="synonym">Mytilus polymorpha</name>
    <dbReference type="NCBI Taxonomy" id="45954"/>
    <lineage>
        <taxon>Eukaryota</taxon>
        <taxon>Metazoa</taxon>
        <taxon>Spiralia</taxon>
        <taxon>Lophotrochozoa</taxon>
        <taxon>Mollusca</taxon>
        <taxon>Bivalvia</taxon>
        <taxon>Autobranchia</taxon>
        <taxon>Heteroconchia</taxon>
        <taxon>Euheterodonta</taxon>
        <taxon>Imparidentia</taxon>
        <taxon>Neoheterodontei</taxon>
        <taxon>Myida</taxon>
        <taxon>Dreissenoidea</taxon>
        <taxon>Dreissenidae</taxon>
        <taxon>Dreissena</taxon>
    </lineage>
</organism>
<proteinExistence type="predicted"/>
<dbReference type="EMBL" id="JAIWYP010000001">
    <property type="protein sequence ID" value="KAH3886766.1"/>
    <property type="molecule type" value="Genomic_DNA"/>
</dbReference>
<reference evidence="1" key="1">
    <citation type="journal article" date="2019" name="bioRxiv">
        <title>The Genome of the Zebra Mussel, Dreissena polymorpha: A Resource for Invasive Species Research.</title>
        <authorList>
            <person name="McCartney M.A."/>
            <person name="Auch B."/>
            <person name="Kono T."/>
            <person name="Mallez S."/>
            <person name="Zhang Y."/>
            <person name="Obille A."/>
            <person name="Becker A."/>
            <person name="Abrahante J.E."/>
            <person name="Garbe J."/>
            <person name="Badalamenti J.P."/>
            <person name="Herman A."/>
            <person name="Mangelson H."/>
            <person name="Liachko I."/>
            <person name="Sullivan S."/>
            <person name="Sone E.D."/>
            <person name="Koren S."/>
            <person name="Silverstein K.A.T."/>
            <person name="Beckman K.B."/>
            <person name="Gohl D.M."/>
        </authorList>
    </citation>
    <scope>NUCLEOTIDE SEQUENCE</scope>
    <source>
        <strain evidence="1">Duluth1</strain>
        <tissue evidence="1">Whole animal</tissue>
    </source>
</reference>
<dbReference type="Proteomes" id="UP000828390">
    <property type="component" value="Unassembled WGS sequence"/>
</dbReference>
<comment type="caution">
    <text evidence="1">The sequence shown here is derived from an EMBL/GenBank/DDBJ whole genome shotgun (WGS) entry which is preliminary data.</text>
</comment>
<evidence type="ECO:0000313" key="2">
    <source>
        <dbReference type="Proteomes" id="UP000828390"/>
    </source>
</evidence>
<name>A0A9D4N2V7_DREPO</name>
<dbReference type="AlphaFoldDB" id="A0A9D4N2V7"/>
<evidence type="ECO:0000313" key="1">
    <source>
        <dbReference type="EMBL" id="KAH3886766.1"/>
    </source>
</evidence>
<reference evidence="1" key="2">
    <citation type="submission" date="2020-11" db="EMBL/GenBank/DDBJ databases">
        <authorList>
            <person name="McCartney M.A."/>
            <person name="Auch B."/>
            <person name="Kono T."/>
            <person name="Mallez S."/>
            <person name="Becker A."/>
            <person name="Gohl D.M."/>
            <person name="Silverstein K.A.T."/>
            <person name="Koren S."/>
            <person name="Bechman K.B."/>
            <person name="Herman A."/>
            <person name="Abrahante J.E."/>
            <person name="Garbe J."/>
        </authorList>
    </citation>
    <scope>NUCLEOTIDE SEQUENCE</scope>
    <source>
        <strain evidence="1">Duluth1</strain>
        <tissue evidence="1">Whole animal</tissue>
    </source>
</reference>
<gene>
    <name evidence="1" type="ORF">DPMN_010779</name>
</gene>
<accession>A0A9D4N2V7</accession>
<keyword evidence="2" id="KW-1185">Reference proteome</keyword>